<keyword evidence="6" id="KW-1185">Reference proteome</keyword>
<evidence type="ECO:0000313" key="6">
    <source>
        <dbReference type="Proteomes" id="UP000597877"/>
    </source>
</evidence>
<dbReference type="InterPro" id="IPR001173">
    <property type="entry name" value="Glyco_trans_2-like"/>
</dbReference>
<dbReference type="Gene3D" id="3.90.550.10">
    <property type="entry name" value="Spore Coat Polysaccharide Biosynthesis Protein SpsA, Chain A"/>
    <property type="match status" value="1"/>
</dbReference>
<dbReference type="InterPro" id="IPR029044">
    <property type="entry name" value="Nucleotide-diphossugar_trans"/>
</dbReference>
<protein>
    <submittedName>
        <fullName evidence="5">Glycosyltransferase</fullName>
    </submittedName>
</protein>
<evidence type="ECO:0000256" key="2">
    <source>
        <dbReference type="ARBA" id="ARBA00022679"/>
    </source>
</evidence>
<keyword evidence="3" id="KW-0175">Coiled coil</keyword>
<organism evidence="5 6">
    <name type="scientific">Eubacterium segne</name>
    <dbReference type="NCBI Taxonomy" id="2763045"/>
    <lineage>
        <taxon>Bacteria</taxon>
        <taxon>Bacillati</taxon>
        <taxon>Bacillota</taxon>
        <taxon>Clostridia</taxon>
        <taxon>Eubacteriales</taxon>
        <taxon>Eubacteriaceae</taxon>
        <taxon>Eubacterium</taxon>
    </lineage>
</organism>
<dbReference type="Pfam" id="PF00535">
    <property type="entry name" value="Glycos_transf_2"/>
    <property type="match status" value="1"/>
</dbReference>
<feature type="domain" description="Glycosyltransferase 2-like" evidence="4">
    <location>
        <begin position="5"/>
        <end position="146"/>
    </location>
</feature>
<dbReference type="PANTHER" id="PTHR22916">
    <property type="entry name" value="GLYCOSYLTRANSFERASE"/>
    <property type="match status" value="1"/>
</dbReference>
<feature type="coiled-coil region" evidence="3">
    <location>
        <begin position="309"/>
        <end position="357"/>
    </location>
</feature>
<evidence type="ECO:0000256" key="1">
    <source>
        <dbReference type="ARBA" id="ARBA00022676"/>
    </source>
</evidence>
<evidence type="ECO:0000259" key="4">
    <source>
        <dbReference type="Pfam" id="PF00535"/>
    </source>
</evidence>
<name>A0ABR7EYS7_9FIRM</name>
<dbReference type="Proteomes" id="UP000597877">
    <property type="component" value="Unassembled WGS sequence"/>
</dbReference>
<gene>
    <name evidence="5" type="ORF">H8S00_00625</name>
</gene>
<dbReference type="RefSeq" id="WP_021953662.1">
    <property type="nucleotide sequence ID" value="NZ_JACOOZ010000001.1"/>
</dbReference>
<keyword evidence="2" id="KW-0808">Transferase</keyword>
<reference evidence="5 6" key="1">
    <citation type="submission" date="2020-08" db="EMBL/GenBank/DDBJ databases">
        <title>Genome public.</title>
        <authorList>
            <person name="Liu C."/>
            <person name="Sun Q."/>
        </authorList>
    </citation>
    <scope>NUCLEOTIDE SEQUENCE [LARGE SCALE GENOMIC DNA]</scope>
    <source>
        <strain evidence="5 6">BX4</strain>
    </source>
</reference>
<accession>A0ABR7EYS7</accession>
<sequence>MIKISVIIPIYNMEEYLPQCLDSIVSQTLREIEILCIDDGSTDGSEEVLKLYCNRDSRIRVIKQNNQGVSCARNLGIEEASGKYVIFMDPDDWYPDKEILETLYVGAEKNNVSIAGGSFMDYHDGIYNEKFPDRYFGYHFEKDGVIEYTDYQFDFGYQRFIFEKSLLTENHISFKKYVRYQDPPFFVEAMIAARRFYGVDKPAYCYRYGHTEIKWNRQKVCDLLKGISDNLQISSKYGLKKLHNLTIRRLNDEYRQLLGDSIFFEEYACDVFEEMLKTMNYIDVNMLDENNKDIYKVYNPIIMQIKEDIKNHVNWIDNLKGEIEDLKNQIKDRDEQLRVKEEEKRELEGRVQEVYDSFSYKAGHAITVLPRLLARIVKGR</sequence>
<comment type="caution">
    <text evidence="5">The sequence shown here is derived from an EMBL/GenBank/DDBJ whole genome shotgun (WGS) entry which is preliminary data.</text>
</comment>
<dbReference type="SUPFAM" id="SSF53448">
    <property type="entry name" value="Nucleotide-diphospho-sugar transferases"/>
    <property type="match status" value="1"/>
</dbReference>
<dbReference type="PANTHER" id="PTHR22916:SF51">
    <property type="entry name" value="GLYCOSYLTRANSFERASE EPSH-RELATED"/>
    <property type="match status" value="1"/>
</dbReference>
<dbReference type="CDD" id="cd00761">
    <property type="entry name" value="Glyco_tranf_GTA_type"/>
    <property type="match status" value="1"/>
</dbReference>
<proteinExistence type="predicted"/>
<evidence type="ECO:0000313" key="5">
    <source>
        <dbReference type="EMBL" id="MBC5666506.1"/>
    </source>
</evidence>
<evidence type="ECO:0000256" key="3">
    <source>
        <dbReference type="SAM" id="Coils"/>
    </source>
</evidence>
<keyword evidence="1" id="KW-0328">Glycosyltransferase</keyword>
<dbReference type="EMBL" id="JACOOZ010000001">
    <property type="protein sequence ID" value="MBC5666506.1"/>
    <property type="molecule type" value="Genomic_DNA"/>
</dbReference>